<reference evidence="2 3" key="1">
    <citation type="journal article" date="2013" name="BMC Genomics">
        <title>The miniature genome of a carnivorous plant Genlisea aurea contains a low number of genes and short non-coding sequences.</title>
        <authorList>
            <person name="Leushkin E.V."/>
            <person name="Sutormin R.A."/>
            <person name="Nabieva E.R."/>
            <person name="Penin A.A."/>
            <person name="Kondrashov A.S."/>
            <person name="Logacheva M.D."/>
        </authorList>
    </citation>
    <scope>NUCLEOTIDE SEQUENCE [LARGE SCALE GENOMIC DNA]</scope>
</reference>
<proteinExistence type="predicted"/>
<protein>
    <submittedName>
        <fullName evidence="2">Uncharacterized protein</fullName>
    </submittedName>
</protein>
<dbReference type="Proteomes" id="UP000015453">
    <property type="component" value="Unassembled WGS sequence"/>
</dbReference>
<accession>S8CFZ3</accession>
<keyword evidence="3" id="KW-1185">Reference proteome</keyword>
<sequence>MKRRSETRTRRYSASESRNRQLTRKSFTLPSSPGSDFIVSISPRKSTPAIYSGEHSTNLRRLIYSEDKTHKSALPLQNPSGETPVSRAREFIARYINRAKLLYQQLSQKQARTAPTPAAGVRSRSGNYSFCKMKNWNQEIVNSINCSKEKGKNKNGGGFSSCPSSAIQSPCHVRSGSMHYSDLAELQNAIQGAISHCKNSLTKNNNDESSNAS</sequence>
<name>S8CFZ3_9LAMI</name>
<feature type="compositionally biased region" description="Polar residues" evidence="1">
    <location>
        <begin position="24"/>
        <end position="34"/>
    </location>
</feature>
<evidence type="ECO:0000313" key="3">
    <source>
        <dbReference type="Proteomes" id="UP000015453"/>
    </source>
</evidence>
<evidence type="ECO:0000313" key="2">
    <source>
        <dbReference type="EMBL" id="EPS63431.1"/>
    </source>
</evidence>
<organism evidence="2 3">
    <name type="scientific">Genlisea aurea</name>
    <dbReference type="NCBI Taxonomy" id="192259"/>
    <lineage>
        <taxon>Eukaryota</taxon>
        <taxon>Viridiplantae</taxon>
        <taxon>Streptophyta</taxon>
        <taxon>Embryophyta</taxon>
        <taxon>Tracheophyta</taxon>
        <taxon>Spermatophyta</taxon>
        <taxon>Magnoliopsida</taxon>
        <taxon>eudicotyledons</taxon>
        <taxon>Gunneridae</taxon>
        <taxon>Pentapetalae</taxon>
        <taxon>asterids</taxon>
        <taxon>lamiids</taxon>
        <taxon>Lamiales</taxon>
        <taxon>Lentibulariaceae</taxon>
        <taxon>Genlisea</taxon>
    </lineage>
</organism>
<comment type="caution">
    <text evidence="2">The sequence shown here is derived from an EMBL/GenBank/DDBJ whole genome shotgun (WGS) entry which is preliminary data.</text>
</comment>
<evidence type="ECO:0000256" key="1">
    <source>
        <dbReference type="SAM" id="MobiDB-lite"/>
    </source>
</evidence>
<dbReference type="AlphaFoldDB" id="S8CFZ3"/>
<dbReference type="OrthoDB" id="1927169at2759"/>
<dbReference type="EMBL" id="AUSU01005492">
    <property type="protein sequence ID" value="EPS63431.1"/>
    <property type="molecule type" value="Genomic_DNA"/>
</dbReference>
<gene>
    <name evidence="2" type="ORF">M569_11355</name>
</gene>
<feature type="region of interest" description="Disordered" evidence="1">
    <location>
        <begin position="1"/>
        <end position="34"/>
    </location>
</feature>